<keyword evidence="1" id="KW-0677">Repeat</keyword>
<feature type="domain" description="DUF7708" evidence="5">
    <location>
        <begin position="69"/>
        <end position="208"/>
    </location>
</feature>
<dbReference type="Pfam" id="PF22939">
    <property type="entry name" value="WHD_GPIID"/>
    <property type="match status" value="1"/>
</dbReference>
<dbReference type="InterPro" id="IPR056884">
    <property type="entry name" value="NPHP3-like_N"/>
</dbReference>
<keyword evidence="8" id="KW-1185">Reference proteome</keyword>
<protein>
    <submittedName>
        <fullName evidence="7">Uncharacterized protein</fullName>
    </submittedName>
</protein>
<evidence type="ECO:0000259" key="5">
    <source>
        <dbReference type="Pfam" id="PF24809"/>
    </source>
</evidence>
<dbReference type="HOGENOM" id="CLU_002406_0_0_1"/>
<dbReference type="KEGG" id="sapo:SAPIO_CDS1375"/>
<evidence type="ECO:0000256" key="2">
    <source>
        <dbReference type="SAM" id="Coils"/>
    </source>
</evidence>
<proteinExistence type="predicted"/>
<feature type="domain" description="Nephrocystin 3-like N-terminal" evidence="6">
    <location>
        <begin position="271"/>
        <end position="412"/>
    </location>
</feature>
<dbReference type="InterPro" id="IPR056125">
    <property type="entry name" value="DUF7708"/>
</dbReference>
<dbReference type="GeneID" id="27720447"/>
<feature type="coiled-coil region" evidence="2">
    <location>
        <begin position="213"/>
        <end position="240"/>
    </location>
</feature>
<feature type="compositionally biased region" description="Polar residues" evidence="3">
    <location>
        <begin position="824"/>
        <end position="839"/>
    </location>
</feature>
<dbReference type="VEuPathDB" id="FungiDB:SAPIO_CDS1375"/>
<dbReference type="InterPro" id="IPR027417">
    <property type="entry name" value="P-loop_NTPase"/>
</dbReference>
<gene>
    <name evidence="7" type="ORF">SAPIO_CDS1375</name>
</gene>
<dbReference type="Pfam" id="PF24809">
    <property type="entry name" value="DUF7708"/>
    <property type="match status" value="1"/>
</dbReference>
<evidence type="ECO:0000259" key="6">
    <source>
        <dbReference type="Pfam" id="PF24883"/>
    </source>
</evidence>
<feature type="compositionally biased region" description="Polar residues" evidence="3">
    <location>
        <begin position="864"/>
        <end position="873"/>
    </location>
</feature>
<evidence type="ECO:0000313" key="7">
    <source>
        <dbReference type="EMBL" id="KEZ45978.1"/>
    </source>
</evidence>
<accession>A0A084GF66</accession>
<dbReference type="PANTHER" id="PTHR10039">
    <property type="entry name" value="AMELOGENIN"/>
    <property type="match status" value="1"/>
</dbReference>
<dbReference type="SUPFAM" id="SSF52540">
    <property type="entry name" value="P-loop containing nucleoside triphosphate hydrolases"/>
    <property type="match status" value="1"/>
</dbReference>
<dbReference type="OrthoDB" id="7464126at2759"/>
<dbReference type="AlphaFoldDB" id="A0A084GF66"/>
<feature type="region of interest" description="Disordered" evidence="3">
    <location>
        <begin position="818"/>
        <end position="873"/>
    </location>
</feature>
<dbReference type="Pfam" id="PF24883">
    <property type="entry name" value="NPHP3_N"/>
    <property type="match status" value="1"/>
</dbReference>
<feature type="domain" description="GPI inositol-deacylase winged helix" evidence="4">
    <location>
        <begin position="492"/>
        <end position="570"/>
    </location>
</feature>
<keyword evidence="2" id="KW-0175">Coiled coil</keyword>
<reference evidence="7 8" key="1">
    <citation type="journal article" date="2014" name="Genome Announc.">
        <title>Draft genome sequence of the pathogenic fungus Scedosporium apiospermum.</title>
        <authorList>
            <person name="Vandeputte P."/>
            <person name="Ghamrawi S."/>
            <person name="Rechenmann M."/>
            <person name="Iltis A."/>
            <person name="Giraud S."/>
            <person name="Fleury M."/>
            <person name="Thornton C."/>
            <person name="Delhaes L."/>
            <person name="Meyer W."/>
            <person name="Papon N."/>
            <person name="Bouchara J.P."/>
        </authorList>
    </citation>
    <scope>NUCLEOTIDE SEQUENCE [LARGE SCALE GENOMIC DNA]</scope>
    <source>
        <strain evidence="7 8">IHEM 14462</strain>
    </source>
</reference>
<organism evidence="7 8">
    <name type="scientific">Pseudallescheria apiosperma</name>
    <name type="common">Scedosporium apiospermum</name>
    <dbReference type="NCBI Taxonomy" id="563466"/>
    <lineage>
        <taxon>Eukaryota</taxon>
        <taxon>Fungi</taxon>
        <taxon>Dikarya</taxon>
        <taxon>Ascomycota</taxon>
        <taxon>Pezizomycotina</taxon>
        <taxon>Sordariomycetes</taxon>
        <taxon>Hypocreomycetidae</taxon>
        <taxon>Microascales</taxon>
        <taxon>Microascaceae</taxon>
        <taxon>Scedosporium</taxon>
    </lineage>
</organism>
<evidence type="ECO:0000259" key="4">
    <source>
        <dbReference type="Pfam" id="PF22939"/>
    </source>
</evidence>
<name>A0A084GF66_PSEDA</name>
<evidence type="ECO:0000256" key="3">
    <source>
        <dbReference type="SAM" id="MobiDB-lite"/>
    </source>
</evidence>
<sequence>MKRRFNRRPLPSPQALDMMSRALKDLQKTIATSGSRDVPEVALEDVRKACLEVENSLAARGLLRNTRRLRRLFAGLEHYGRSIDVLCNGTQYLSWIWSPITVVLRMASDCVKAFEVIMKAYTKVGDTLCRFQLLQNTFSEDHRFQELLAVFYSDILRFHGFAYKFAQRSNWEVFLLTTCGRFERRFGNIIENLERHAELIDKEGNVLNISETQATLRKLLSQQQENLKQIEAEEKRDSTRQYFDILSRLQIDERDQVAIFDTLSESLRFGGTCGWALQHEDISSWLDSKGRVQSLWLHGSAGTGKSVLSAHLIAFMKSTGSSRAIYHFCSDQYVESTKYDQILRSIIRQLLQVSDEATAHAHTTLLKDRKVPSLSELERLVEELLVIILDESPEAGTPWVVVDGVDECEPDKLPQLELGIGTNELEEIKDDVVRKADGMFLYARLILDYLGSQLPRNKDHLRAKLSRLPKTLQEFYSKLLGQIISHRDDDSREIVKSIFRWVAFAKRPLRQLEFLSAVTFSDGNPDVCALVPKFILEECGNLIEVRHDKTICFIHGSVKEFLTTSDTGFAITEEEATEEQAIASVACLVSASRCFHHSGDAHERRVRVVKGLYGLVIYSSEHWVEYTLSMTAQNDSKRCRYFDIVKILMTELERLGWGADIDLHCFEPGVDACDPRLDLLHEHPLLQRLLQYTMTRRSHAGLEESIVNRGSIDEVPTRKKSPDMISRILEAYQETIRWLLREDDYPGVLAEDLESFKAQFHSSTFTCRLRSCPRATIGFESEKLLKEHEWAHSAGPRCSFPRCQYPPFANSQALKRHVEKHHTPAQTMDYSNPMTTSNVLDDFDPDPDPFLREEENDSGPDLFQSISVGTPPQ</sequence>
<dbReference type="InterPro" id="IPR054471">
    <property type="entry name" value="GPIID_WHD"/>
</dbReference>
<evidence type="ECO:0000256" key="1">
    <source>
        <dbReference type="ARBA" id="ARBA00022737"/>
    </source>
</evidence>
<dbReference type="Proteomes" id="UP000028545">
    <property type="component" value="Unassembled WGS sequence"/>
</dbReference>
<comment type="caution">
    <text evidence="7">The sequence shown here is derived from an EMBL/GenBank/DDBJ whole genome shotgun (WGS) entry which is preliminary data.</text>
</comment>
<dbReference type="PANTHER" id="PTHR10039:SF14">
    <property type="entry name" value="NACHT DOMAIN-CONTAINING PROTEIN"/>
    <property type="match status" value="1"/>
</dbReference>
<evidence type="ECO:0000313" key="8">
    <source>
        <dbReference type="Proteomes" id="UP000028545"/>
    </source>
</evidence>
<dbReference type="EMBL" id="JOWA01000055">
    <property type="protein sequence ID" value="KEZ45978.1"/>
    <property type="molecule type" value="Genomic_DNA"/>
</dbReference>
<dbReference type="RefSeq" id="XP_016645777.1">
    <property type="nucleotide sequence ID" value="XM_016784661.1"/>
</dbReference>
<dbReference type="Gene3D" id="3.40.50.300">
    <property type="entry name" value="P-loop containing nucleotide triphosphate hydrolases"/>
    <property type="match status" value="1"/>
</dbReference>
<dbReference type="OMA" id="EYWTEYL"/>